<evidence type="ECO:0008006" key="9">
    <source>
        <dbReference type="Google" id="ProtNLM"/>
    </source>
</evidence>
<dbReference type="AlphaFoldDB" id="A0A919Q359"/>
<dbReference type="InterPro" id="IPR051612">
    <property type="entry name" value="Teichoic_Acid_Biosynth"/>
</dbReference>
<dbReference type="GO" id="GO:0019350">
    <property type="term" value="P:teichoic acid biosynthetic process"/>
    <property type="evidence" value="ECO:0007669"/>
    <property type="project" value="UniProtKB-KW"/>
</dbReference>
<evidence type="ECO:0000313" key="7">
    <source>
        <dbReference type="EMBL" id="GIG55174.1"/>
    </source>
</evidence>
<comment type="similarity">
    <text evidence="2">Belongs to the CDP-glycerol glycerophosphotransferase family.</text>
</comment>
<evidence type="ECO:0000313" key="8">
    <source>
        <dbReference type="Proteomes" id="UP000652354"/>
    </source>
</evidence>
<dbReference type="Gene3D" id="3.40.50.12580">
    <property type="match status" value="2"/>
</dbReference>
<comment type="caution">
    <text evidence="7">The sequence shown here is derived from an EMBL/GenBank/DDBJ whole genome shotgun (WGS) entry which is preliminary data.</text>
</comment>
<protein>
    <recommendedName>
        <fullName evidence="9">CDP-glycerol glycerophosphotransferase</fullName>
    </recommendedName>
</protein>
<dbReference type="RefSeq" id="WP_203656394.1">
    <property type="nucleotide sequence ID" value="NZ_BONR01000004.1"/>
</dbReference>
<comment type="subcellular location">
    <subcellularLocation>
        <location evidence="1">Cell membrane</location>
        <topology evidence="1">Peripheral membrane protein</topology>
    </subcellularLocation>
</comment>
<dbReference type="GO" id="GO:0047355">
    <property type="term" value="F:CDP-glycerol glycerophosphotransferase activity"/>
    <property type="evidence" value="ECO:0007669"/>
    <property type="project" value="InterPro"/>
</dbReference>
<evidence type="ECO:0000256" key="5">
    <source>
        <dbReference type="ARBA" id="ARBA00022944"/>
    </source>
</evidence>
<dbReference type="PANTHER" id="PTHR37316">
    <property type="entry name" value="TEICHOIC ACID GLYCEROL-PHOSPHATE PRIMASE"/>
    <property type="match status" value="1"/>
</dbReference>
<name>A0A919Q359_9MICO</name>
<dbReference type="GO" id="GO:0005886">
    <property type="term" value="C:plasma membrane"/>
    <property type="evidence" value="ECO:0007669"/>
    <property type="project" value="UniProtKB-SubCell"/>
</dbReference>
<evidence type="ECO:0000256" key="6">
    <source>
        <dbReference type="ARBA" id="ARBA00023136"/>
    </source>
</evidence>
<keyword evidence="8" id="KW-1185">Reference proteome</keyword>
<keyword evidence="6" id="KW-0472">Membrane</keyword>
<dbReference type="Pfam" id="PF04464">
    <property type="entry name" value="Glyphos_transf"/>
    <property type="match status" value="2"/>
</dbReference>
<dbReference type="InterPro" id="IPR043149">
    <property type="entry name" value="TagF_N"/>
</dbReference>
<evidence type="ECO:0000256" key="1">
    <source>
        <dbReference type="ARBA" id="ARBA00004202"/>
    </source>
</evidence>
<evidence type="ECO:0000256" key="4">
    <source>
        <dbReference type="ARBA" id="ARBA00022679"/>
    </source>
</evidence>
<keyword evidence="4" id="KW-0808">Transferase</keyword>
<evidence type="ECO:0000256" key="3">
    <source>
        <dbReference type="ARBA" id="ARBA00022475"/>
    </source>
</evidence>
<gene>
    <name evidence="7" type="ORF">Dac01nite_19260</name>
</gene>
<dbReference type="InterPro" id="IPR007554">
    <property type="entry name" value="Glycerophosphate_synth"/>
</dbReference>
<dbReference type="PANTHER" id="PTHR37316:SF3">
    <property type="entry name" value="TEICHOIC ACID GLYCEROL-PHOSPHATE TRANSFERASE"/>
    <property type="match status" value="1"/>
</dbReference>
<proteinExistence type="inferred from homology"/>
<dbReference type="Gene3D" id="3.40.50.11820">
    <property type="match status" value="2"/>
</dbReference>
<dbReference type="Proteomes" id="UP000652354">
    <property type="component" value="Unassembled WGS sequence"/>
</dbReference>
<sequence>MGFATRSDAVALAQSGDVVTLHWRPVGTADAAVAVADDGQSHPLAVTEDRSRVLIDLRDFASEDQRVWHLRVTSGGVQHPVRPGRLLGHAELAPVVEGEAAAIASVTKRGNLVIRSGTTAPSTPKVVTRSLWCHSSGITVRARAWLPAHGVPEVSLVLRERGSASETALPVHVSANPGGNGARRTVDLRARVAWADVVERLGAADVLDAWLEFAWDGLDPVRAMVPGARTAGVQRLRTGYLERGDMGHAITPFLTFKAARLSLRQERLSRDVLQVIRTHGRGARARALWRRATRRSRRPLWVIGERPERFQDTAAAFFAWASRERPDVDIRAVVSPRSPDFERAASVGTVIAAGSADHARAVLDADRIIGSHHPDYLYPVRAESFRADVRGLRIFLQHGVMGTKWMADLYGRDAPGFETDLVIASSERERDLLVRDFGYQPRQIAVTGLSRFDTLLAPHAAPARRLLVIPTWRDWLTDPEAYAASEYHREWHGLLTDPEFRRVCQDAGLQVTLSLHPNMRAFVQAFEDAGVQVVHPGEQDVQGMILDSAALLTDFSSVGFDAALLHRPVLYFQFDRDRFLGRMGSHLDLDADLPGEIAFTRTGVLAALRAVVARDMQPSEDTVRVADSYYPARDQGANERIFDAIAHARRTRTRRSAARVRARAERIGAAIYRRLRASSLYLPLCKAVFRVASVLPRDHRRVVFESGVGKQFGDSPRAIYEEVQRSRPGMRPIWAFNGRPSTISGGAEVVKRLSLRYFLHLGLAKYWVSNQSFPHYVRSDSRRVYIQTWHGTPLKRMLHDLDQITGRDEGYVHRATTAAQQWTTLLSPNPHTSAIMRSAFRYRGSIAELGYPRNDALFGAPRARAEARVRRAFHIPADARIVLFAPTFRDDLLGSRGGDGPAGNIDATAFAERFGRTAVLLVRKHVVDRTVVRIPEAASHAVHDASAYPDTQDLLAAADVLVTDYSSLFFDYANLRRPMVFHAPDLERYRDELRGFYLDFDTDLPGPVTRTTIEALDAIGTALRDGSLPGYDLDAFAARYCPWDDGLAARRVVEQLMTDGG</sequence>
<reference evidence="7" key="1">
    <citation type="submission" date="2021-01" db="EMBL/GenBank/DDBJ databases">
        <title>Whole genome shotgun sequence of Demequina activiva NBRC 110675.</title>
        <authorList>
            <person name="Komaki H."/>
            <person name="Tamura T."/>
        </authorList>
    </citation>
    <scope>NUCLEOTIDE SEQUENCE</scope>
    <source>
        <strain evidence="7">NBRC 110675</strain>
    </source>
</reference>
<dbReference type="SUPFAM" id="SSF53756">
    <property type="entry name" value="UDP-Glycosyltransferase/glycogen phosphorylase"/>
    <property type="match status" value="2"/>
</dbReference>
<organism evidence="7 8">
    <name type="scientific">Demequina activiva</name>
    <dbReference type="NCBI Taxonomy" id="1582364"/>
    <lineage>
        <taxon>Bacteria</taxon>
        <taxon>Bacillati</taxon>
        <taxon>Actinomycetota</taxon>
        <taxon>Actinomycetes</taxon>
        <taxon>Micrococcales</taxon>
        <taxon>Demequinaceae</taxon>
        <taxon>Demequina</taxon>
    </lineage>
</organism>
<dbReference type="EMBL" id="BONR01000004">
    <property type="protein sequence ID" value="GIG55174.1"/>
    <property type="molecule type" value="Genomic_DNA"/>
</dbReference>
<dbReference type="InterPro" id="IPR043148">
    <property type="entry name" value="TagF_C"/>
</dbReference>
<keyword evidence="5" id="KW-0777">Teichoic acid biosynthesis</keyword>
<keyword evidence="3" id="KW-1003">Cell membrane</keyword>
<accession>A0A919Q359</accession>
<evidence type="ECO:0000256" key="2">
    <source>
        <dbReference type="ARBA" id="ARBA00010488"/>
    </source>
</evidence>